<evidence type="ECO:0000313" key="3">
    <source>
        <dbReference type="RefSeq" id="XP_065673501.1"/>
    </source>
</evidence>
<feature type="coiled-coil region" evidence="1">
    <location>
        <begin position="559"/>
        <end position="621"/>
    </location>
</feature>
<accession>A0ABM4DGD2</accession>
<organism evidence="2 3">
    <name type="scientific">Hydra vulgaris</name>
    <name type="common">Hydra</name>
    <name type="synonym">Hydra attenuata</name>
    <dbReference type="NCBI Taxonomy" id="6087"/>
    <lineage>
        <taxon>Eukaryota</taxon>
        <taxon>Metazoa</taxon>
        <taxon>Cnidaria</taxon>
        <taxon>Hydrozoa</taxon>
        <taxon>Hydroidolina</taxon>
        <taxon>Anthoathecata</taxon>
        <taxon>Aplanulata</taxon>
        <taxon>Hydridae</taxon>
        <taxon>Hydra</taxon>
    </lineage>
</organism>
<gene>
    <name evidence="3" type="primary">LOC100203701</name>
</gene>
<name>A0ABM4DGD2_HYDVU</name>
<feature type="coiled-coil region" evidence="1">
    <location>
        <begin position="280"/>
        <end position="441"/>
    </location>
</feature>
<feature type="coiled-coil region" evidence="1">
    <location>
        <begin position="895"/>
        <end position="929"/>
    </location>
</feature>
<feature type="coiled-coil region" evidence="1">
    <location>
        <begin position="176"/>
        <end position="224"/>
    </location>
</feature>
<dbReference type="Proteomes" id="UP001652625">
    <property type="component" value="Chromosome 14"/>
</dbReference>
<protein>
    <submittedName>
        <fullName evidence="3">Leucine-rich repeat-containing protein DDB_G0290503 isoform X5</fullName>
    </submittedName>
</protein>
<sequence>MLQVNNALCLEFSNNIFLSYIYLFNKMERCHSYSGGSWSLQNKEKSLQVATVKPVSKSVSEDNLHSDLDKKIVLQRVFSRLKINDLSVLKKDSLIGELEKCLEELETEHSQTLQLANIYDKMETERDQLLNELDMAFQDLQEYMHRQKLCEDNMRAIEADRDELVKENEYLKAVLSNREEIQANKLYDENKKLNEEVTQLVKRVNELTEEMDSLYEERQTLISSLLSLHSEQVDSVIRSRTSSFGSSHSKDGHKKFDLVDKYDVDSIMSINEIVEVKKVLTEVLAENKEIKASLHSLKNQLGQCEKEKQEMEAEYSKIKSEHDIKCKEYDKSIQEKNEKNLSLSKVNKEKRTLQMQVSALRERNRSSEAKVLSLEDEIKRISDQLKELNNNSADLLKKNIDELQIKNQDISSQLFTVMAERDSLLKTIKKMEEDSELVEKKYYNRVNSLEIDFKKLRNSKVRRKEDVSLESKNRQHICDCPSMKCKCMFLKSKKSNENIKPSEISELSHCNHESTPSSDYAEVIICNLETVASSEIARVSTSNIESLSSNENSCRGTIMKTQTETLERLRKENEVLKEKNTEVILEVTALKDTIQSYCLDIRNGKQKLDCLQETCDALLLEKSAVADSLRKIFQSNGEYILNDSLIHQINVLNELLNQFNVKNQTLSASYKSLSLQVVDLKEKCDKLSEKSFLKDPSSEIEIDMRNQVVCLIKEKDEALCESNMFSQKCVLLENKVKQLKDENCDLSSESKMLLSKIETLKSDLINLKENNNLLQLKLSSKENQQSEHEEKYFSLHTQHEKLTELYNCLLEQHNSITLKLDQVVKEKWTLNKTYNENINSIQIKNDELMEHCVSSELQIKNLTFEIAKLRASNENREIDYQSQISNHLLQIDNERKSFKTTYDTLRAECDKLKREKEHYLKIVDTLREENCEINLELKKFSVSPKEDFFHQCVQEDKKKMEELQATIRQLIGEKAGLMDKIKSNEEISSTNIRSLKAHKSELQQRVASLEHENENLRRNQFCEDHIKRIIELEDEKVEYLQKLKESEVLLFDLQKALAQANDVAMQKSLEGTKIRRCFEKKIDKLIHVNAELKRRSFFSESENNSLSSTFLESSKNENLATRKETIDFSVRRKSSLPPLPIKKNNYLTNVHSQSLSASPSHEESSLSLSNLEQDLAEQLKQLLDITNELECENLSIQIPLISAADVRNPGSLTETSNLTSKDDKQQMKYECWI</sequence>
<proteinExistence type="predicted"/>
<reference evidence="3" key="1">
    <citation type="submission" date="2025-08" db="UniProtKB">
        <authorList>
            <consortium name="RefSeq"/>
        </authorList>
    </citation>
    <scope>IDENTIFICATION</scope>
</reference>
<dbReference type="RefSeq" id="XP_065673501.1">
    <property type="nucleotide sequence ID" value="XM_065817429.1"/>
</dbReference>
<keyword evidence="2" id="KW-1185">Reference proteome</keyword>
<feature type="coiled-coil region" evidence="1">
    <location>
        <begin position="722"/>
        <end position="791"/>
    </location>
</feature>
<feature type="coiled-coil region" evidence="1">
    <location>
        <begin position="953"/>
        <end position="1049"/>
    </location>
</feature>
<evidence type="ECO:0000313" key="2">
    <source>
        <dbReference type="Proteomes" id="UP001652625"/>
    </source>
</evidence>
<evidence type="ECO:0000256" key="1">
    <source>
        <dbReference type="SAM" id="Coils"/>
    </source>
</evidence>
<feature type="coiled-coil region" evidence="1">
    <location>
        <begin position="1161"/>
        <end position="1192"/>
    </location>
</feature>
<keyword evidence="1" id="KW-0175">Coiled coil</keyword>
<feature type="coiled-coil region" evidence="1">
    <location>
        <begin position="119"/>
        <end position="146"/>
    </location>
</feature>
<dbReference type="GeneID" id="100203701"/>